<dbReference type="CDD" id="cd14707">
    <property type="entry name" value="bZIP_plant_BZIP46"/>
    <property type="match status" value="1"/>
</dbReference>
<dbReference type="Proteomes" id="UP001165190">
    <property type="component" value="Unassembled WGS sequence"/>
</dbReference>
<dbReference type="Gene3D" id="1.20.5.170">
    <property type="match status" value="1"/>
</dbReference>
<keyword evidence="3" id="KW-0539">Nucleus</keyword>
<keyword evidence="2" id="KW-0238">DNA-binding</keyword>
<feature type="domain" description="BZIP" evidence="6">
    <location>
        <begin position="93"/>
        <end position="146"/>
    </location>
</feature>
<evidence type="ECO:0000256" key="3">
    <source>
        <dbReference type="ARBA" id="ARBA00023242"/>
    </source>
</evidence>
<dbReference type="SMART" id="SM00338">
    <property type="entry name" value="BRLZ"/>
    <property type="match status" value="1"/>
</dbReference>
<keyword evidence="8" id="KW-1185">Reference proteome</keyword>
<dbReference type="PROSITE" id="PS50217">
    <property type="entry name" value="BZIP"/>
    <property type="match status" value="1"/>
</dbReference>
<evidence type="ECO:0000313" key="8">
    <source>
        <dbReference type="Proteomes" id="UP001165190"/>
    </source>
</evidence>
<dbReference type="OrthoDB" id="644067at2759"/>
<dbReference type="GO" id="GO:0005634">
    <property type="term" value="C:nucleus"/>
    <property type="evidence" value="ECO:0007669"/>
    <property type="project" value="UniProtKB-SubCell"/>
</dbReference>
<dbReference type="GO" id="GO:0003677">
    <property type="term" value="F:DNA binding"/>
    <property type="evidence" value="ECO:0007669"/>
    <property type="project" value="UniProtKB-KW"/>
</dbReference>
<accession>A0A9W7HGH4</accession>
<dbReference type="InterPro" id="IPR046347">
    <property type="entry name" value="bZIP_sf"/>
</dbReference>
<dbReference type="InterPro" id="IPR004827">
    <property type="entry name" value="bZIP"/>
</dbReference>
<dbReference type="PANTHER" id="PTHR22952">
    <property type="entry name" value="CAMP-RESPONSE ELEMENT BINDING PROTEIN-RELATED"/>
    <property type="match status" value="1"/>
</dbReference>
<feature type="coiled-coil region" evidence="4">
    <location>
        <begin position="118"/>
        <end position="145"/>
    </location>
</feature>
<comment type="subcellular location">
    <subcellularLocation>
        <location evidence="1">Nucleus</location>
    </subcellularLocation>
</comment>
<dbReference type="GO" id="GO:0045893">
    <property type="term" value="P:positive regulation of DNA-templated transcription"/>
    <property type="evidence" value="ECO:0007669"/>
    <property type="project" value="InterPro"/>
</dbReference>
<sequence>MEEVWKDINLASLQDNSSRKGLSVNPNPEAQHFIVQDFLARTFRKDLPTNRVSPLPPTATFLNLNSSPDFDKSPSALDSFNKKGVQEPDCASGDRRHKRMIKNRESAARSRARKRAYTTELEIEVVHLMEENARLKRKQEQLRADVAAPLPKRSKLLRTLTAPF</sequence>
<dbReference type="PANTHER" id="PTHR22952:SF433">
    <property type="entry name" value="PROTEIN FD"/>
    <property type="match status" value="1"/>
</dbReference>
<dbReference type="EMBL" id="BSYR01000013">
    <property type="protein sequence ID" value="GMI76963.1"/>
    <property type="molecule type" value="Genomic_DNA"/>
</dbReference>
<evidence type="ECO:0000259" key="6">
    <source>
        <dbReference type="PROSITE" id="PS50217"/>
    </source>
</evidence>
<dbReference type="FunFam" id="1.20.5.170:FF:000036">
    <property type="entry name" value="ABSCISIC ACID-INSENSITIVE 5-like protein 2"/>
    <property type="match status" value="1"/>
</dbReference>
<reference evidence="7" key="1">
    <citation type="submission" date="2023-05" db="EMBL/GenBank/DDBJ databases">
        <title>Genome and transcriptome analyses reveal genes involved in the formation of fine ridges on petal epidermal cells in Hibiscus trionum.</title>
        <authorList>
            <person name="Koshimizu S."/>
            <person name="Masuda S."/>
            <person name="Ishii T."/>
            <person name="Shirasu K."/>
            <person name="Hoshino A."/>
            <person name="Arita M."/>
        </authorList>
    </citation>
    <scope>NUCLEOTIDE SEQUENCE</scope>
    <source>
        <strain evidence="7">Hamamatsu line</strain>
    </source>
</reference>
<evidence type="ECO:0000256" key="2">
    <source>
        <dbReference type="ARBA" id="ARBA00023125"/>
    </source>
</evidence>
<comment type="caution">
    <text evidence="7">The sequence shown here is derived from an EMBL/GenBank/DDBJ whole genome shotgun (WGS) entry which is preliminary data.</text>
</comment>
<dbReference type="InterPro" id="IPR043452">
    <property type="entry name" value="BZIP46-like"/>
</dbReference>
<protein>
    <recommendedName>
        <fullName evidence="6">BZIP domain-containing protein</fullName>
    </recommendedName>
</protein>
<dbReference type="GO" id="GO:0003700">
    <property type="term" value="F:DNA-binding transcription factor activity"/>
    <property type="evidence" value="ECO:0007669"/>
    <property type="project" value="InterPro"/>
</dbReference>
<gene>
    <name evidence="7" type="ORF">HRI_001365600</name>
</gene>
<evidence type="ECO:0000256" key="1">
    <source>
        <dbReference type="ARBA" id="ARBA00004123"/>
    </source>
</evidence>
<dbReference type="Pfam" id="PF07716">
    <property type="entry name" value="bZIP_2"/>
    <property type="match status" value="1"/>
</dbReference>
<keyword evidence="4" id="KW-0175">Coiled coil</keyword>
<dbReference type="AlphaFoldDB" id="A0A9W7HGH4"/>
<dbReference type="SUPFAM" id="SSF57959">
    <property type="entry name" value="Leucine zipper domain"/>
    <property type="match status" value="1"/>
</dbReference>
<dbReference type="PROSITE" id="PS00036">
    <property type="entry name" value="BZIP_BASIC"/>
    <property type="match status" value="1"/>
</dbReference>
<evidence type="ECO:0000256" key="5">
    <source>
        <dbReference type="SAM" id="MobiDB-lite"/>
    </source>
</evidence>
<feature type="region of interest" description="Disordered" evidence="5">
    <location>
        <begin position="63"/>
        <end position="97"/>
    </location>
</feature>
<evidence type="ECO:0000313" key="7">
    <source>
        <dbReference type="EMBL" id="GMI76963.1"/>
    </source>
</evidence>
<name>A0A9W7HGH4_HIBTR</name>
<evidence type="ECO:0000256" key="4">
    <source>
        <dbReference type="SAM" id="Coils"/>
    </source>
</evidence>
<proteinExistence type="predicted"/>
<organism evidence="7 8">
    <name type="scientific">Hibiscus trionum</name>
    <name type="common">Flower of an hour</name>
    <dbReference type="NCBI Taxonomy" id="183268"/>
    <lineage>
        <taxon>Eukaryota</taxon>
        <taxon>Viridiplantae</taxon>
        <taxon>Streptophyta</taxon>
        <taxon>Embryophyta</taxon>
        <taxon>Tracheophyta</taxon>
        <taxon>Spermatophyta</taxon>
        <taxon>Magnoliopsida</taxon>
        <taxon>eudicotyledons</taxon>
        <taxon>Gunneridae</taxon>
        <taxon>Pentapetalae</taxon>
        <taxon>rosids</taxon>
        <taxon>malvids</taxon>
        <taxon>Malvales</taxon>
        <taxon>Malvaceae</taxon>
        <taxon>Malvoideae</taxon>
        <taxon>Hibiscus</taxon>
    </lineage>
</organism>